<dbReference type="RefSeq" id="WP_344977002.1">
    <property type="nucleotide sequence ID" value="NZ_BAABDD010000046.1"/>
</dbReference>
<keyword evidence="9" id="KW-1185">Reference proteome</keyword>
<evidence type="ECO:0000256" key="1">
    <source>
        <dbReference type="ARBA" id="ARBA00006432"/>
    </source>
</evidence>
<dbReference type="PANTHER" id="PTHR43605:SF10">
    <property type="entry name" value="ACYL-COA SYNTHETASE MEDIUM CHAIN FAMILY MEMBER 3"/>
    <property type="match status" value="1"/>
</dbReference>
<dbReference type="InterPro" id="IPR042099">
    <property type="entry name" value="ANL_N_sf"/>
</dbReference>
<feature type="domain" description="AMP-binding enzyme C-terminal" evidence="7">
    <location>
        <begin position="452"/>
        <end position="529"/>
    </location>
</feature>
<organism evidence="8 9">
    <name type="scientific">Salinactinospora qingdaonensis</name>
    <dbReference type="NCBI Taxonomy" id="702744"/>
    <lineage>
        <taxon>Bacteria</taxon>
        <taxon>Bacillati</taxon>
        <taxon>Actinomycetota</taxon>
        <taxon>Actinomycetes</taxon>
        <taxon>Streptosporangiales</taxon>
        <taxon>Nocardiopsidaceae</taxon>
        <taxon>Salinactinospora</taxon>
    </lineage>
</organism>
<feature type="domain" description="AMP-dependent synthetase/ligase" evidence="6">
    <location>
        <begin position="29"/>
        <end position="385"/>
    </location>
</feature>
<feature type="region of interest" description="Disordered" evidence="5">
    <location>
        <begin position="520"/>
        <end position="542"/>
    </location>
</feature>
<evidence type="ECO:0000313" key="8">
    <source>
        <dbReference type="EMBL" id="GAA3765197.1"/>
    </source>
</evidence>
<comment type="similarity">
    <text evidence="1">Belongs to the ATP-dependent AMP-binding enzyme family.</text>
</comment>
<gene>
    <name evidence="8" type="ORF">GCM10022402_48120</name>
</gene>
<dbReference type="Gene3D" id="3.40.50.12780">
    <property type="entry name" value="N-terminal domain of ligase-like"/>
    <property type="match status" value="1"/>
</dbReference>
<dbReference type="PANTHER" id="PTHR43605">
    <property type="entry name" value="ACYL-COENZYME A SYNTHETASE"/>
    <property type="match status" value="1"/>
</dbReference>
<reference evidence="9" key="1">
    <citation type="journal article" date="2019" name="Int. J. Syst. Evol. Microbiol.">
        <title>The Global Catalogue of Microorganisms (GCM) 10K type strain sequencing project: providing services to taxonomists for standard genome sequencing and annotation.</title>
        <authorList>
            <consortium name="The Broad Institute Genomics Platform"/>
            <consortium name="The Broad Institute Genome Sequencing Center for Infectious Disease"/>
            <person name="Wu L."/>
            <person name="Ma J."/>
        </authorList>
    </citation>
    <scope>NUCLEOTIDE SEQUENCE [LARGE SCALE GENOMIC DNA]</scope>
    <source>
        <strain evidence="9">JCM 17137</strain>
    </source>
</reference>
<evidence type="ECO:0000256" key="3">
    <source>
        <dbReference type="ARBA" id="ARBA00022741"/>
    </source>
</evidence>
<evidence type="ECO:0000256" key="2">
    <source>
        <dbReference type="ARBA" id="ARBA00022598"/>
    </source>
</evidence>
<evidence type="ECO:0000313" key="9">
    <source>
        <dbReference type="Proteomes" id="UP001500908"/>
    </source>
</evidence>
<protein>
    <submittedName>
        <fullName evidence="8">Acyl-CoA synthetase</fullName>
    </submittedName>
</protein>
<dbReference type="Gene3D" id="3.30.300.30">
    <property type="match status" value="1"/>
</dbReference>
<dbReference type="InterPro" id="IPR025110">
    <property type="entry name" value="AMP-bd_C"/>
</dbReference>
<keyword evidence="2" id="KW-0436">Ligase</keyword>
<accession>A0ABP7GIB3</accession>
<evidence type="ECO:0000259" key="6">
    <source>
        <dbReference type="Pfam" id="PF00501"/>
    </source>
</evidence>
<name>A0ABP7GIB3_9ACTN</name>
<dbReference type="InterPro" id="IPR051087">
    <property type="entry name" value="Mitochondrial_ACSM"/>
</dbReference>
<dbReference type="SUPFAM" id="SSF56801">
    <property type="entry name" value="Acetyl-CoA synthetase-like"/>
    <property type="match status" value="1"/>
</dbReference>
<evidence type="ECO:0000256" key="4">
    <source>
        <dbReference type="ARBA" id="ARBA00022840"/>
    </source>
</evidence>
<dbReference type="EMBL" id="BAABDD010000046">
    <property type="protein sequence ID" value="GAA3765197.1"/>
    <property type="molecule type" value="Genomic_DNA"/>
</dbReference>
<dbReference type="Pfam" id="PF00501">
    <property type="entry name" value="AMP-binding"/>
    <property type="match status" value="1"/>
</dbReference>
<evidence type="ECO:0000259" key="7">
    <source>
        <dbReference type="Pfam" id="PF13193"/>
    </source>
</evidence>
<comment type="caution">
    <text evidence="8">The sequence shown here is derived from an EMBL/GenBank/DDBJ whole genome shotgun (WGS) entry which is preliminary data.</text>
</comment>
<proteinExistence type="inferred from homology"/>
<evidence type="ECO:0000256" key="5">
    <source>
        <dbReference type="SAM" id="MobiDB-lite"/>
    </source>
</evidence>
<dbReference type="InterPro" id="IPR000873">
    <property type="entry name" value="AMP-dep_synth/lig_dom"/>
</dbReference>
<sequence length="542" mass="57395">MADPLQQVNAWIATYSAPEAAVADLLCERHHDDAPALTEVNADLSWREMTFGELAWSARRLAGGLAALGVGRGDRVATVMGPGCDLAVVALATWWLGAVHVPLFTAFAPSVIALRLADASAAVVVCDGAQHDKLDLLDRDRAGAPQVVLSGLTAEQPRGAPTVAGLIAAAEPAGAPVAVGPDAALALVYTSSASGTPTAVQVPVRALAALHCFHHFGLDVTDDDVYWNTTDPAVSFGLFFGLISPLLAGHHSLVLRAGFDPELTLEVMESFGVTNLAASPTIYRALRSTLKTLPPEIALRRLASAEEPLHEDVVEWAHDVFGVAIHDHYNQTELGVCLGQASHPDAAVARKPGSMGRALPGWRVTVLDALDDVEAAPGVVGRVAVDVAHSPLMWFTGYHNATAASLRRFSPDGYWYLTGDTASRDTDGDLFFASRDSGLIVTSGYRVGPFDVESALVAHPAVAEAAVYGVPDEMRGQIVAAEVVLAEGVTASNELAEELRRTVRTRFAEHADPRQLRFVTELPRTPSGKIRRPRARSASSHG</sequence>
<dbReference type="Pfam" id="PF13193">
    <property type="entry name" value="AMP-binding_C"/>
    <property type="match status" value="1"/>
</dbReference>
<dbReference type="InterPro" id="IPR045851">
    <property type="entry name" value="AMP-bd_C_sf"/>
</dbReference>
<keyword evidence="4" id="KW-0067">ATP-binding</keyword>
<keyword evidence="3" id="KW-0547">Nucleotide-binding</keyword>
<dbReference type="Proteomes" id="UP001500908">
    <property type="component" value="Unassembled WGS sequence"/>
</dbReference>